<dbReference type="PRINTS" id="PR00509">
    <property type="entry name" value="PGMPMM"/>
</dbReference>
<evidence type="ECO:0000256" key="2">
    <source>
        <dbReference type="ARBA" id="ARBA00001946"/>
    </source>
</evidence>
<feature type="region of interest" description="Disordered" evidence="10">
    <location>
        <begin position="18"/>
        <end position="45"/>
    </location>
</feature>
<dbReference type="InterPro" id="IPR005845">
    <property type="entry name" value="A-D-PHexomutase_a/b/a-II"/>
</dbReference>
<comment type="pathway">
    <text evidence="3">Nucleotide-sugar biosynthesis; GDP-alpha-D-mannose biosynthesis; alpha-D-mannose 1-phosphate from D-fructose 6-phosphate: step 2/2.</text>
</comment>
<dbReference type="InterPro" id="IPR036900">
    <property type="entry name" value="A-D-PHexomutase_C_sf"/>
</dbReference>
<dbReference type="Gene3D" id="3.40.120.10">
    <property type="entry name" value="Alpha-D-Glucose-1,6-Bisphosphate, subunit A, domain 3"/>
    <property type="match status" value="3"/>
</dbReference>
<evidence type="ECO:0000256" key="7">
    <source>
        <dbReference type="ARBA" id="ARBA00022723"/>
    </source>
</evidence>
<gene>
    <name evidence="15" type="ORF">CKO31_21495</name>
</gene>
<evidence type="ECO:0000313" key="15">
    <source>
        <dbReference type="EMBL" id="MBK1633280.1"/>
    </source>
</evidence>
<comment type="catalytic activity">
    <reaction evidence="1">
        <text>alpha-D-mannose 1-phosphate = D-mannose 6-phosphate</text>
        <dbReference type="Rhea" id="RHEA:11140"/>
        <dbReference type="ChEBI" id="CHEBI:58409"/>
        <dbReference type="ChEBI" id="CHEBI:58735"/>
        <dbReference type="EC" id="5.4.2.8"/>
    </reaction>
</comment>
<feature type="domain" description="Alpha-D-phosphohexomutase alpha/beta/alpha" evidence="14">
    <location>
        <begin position="327"/>
        <end position="430"/>
    </location>
</feature>
<accession>A0ABS1CN09</accession>
<evidence type="ECO:0000259" key="14">
    <source>
        <dbReference type="Pfam" id="PF02880"/>
    </source>
</evidence>
<keyword evidence="7" id="KW-0479">Metal-binding</keyword>
<dbReference type="Gene3D" id="3.30.310.50">
    <property type="entry name" value="Alpha-D-phosphohexomutase, C-terminal domain"/>
    <property type="match status" value="1"/>
</dbReference>
<comment type="caution">
    <text evidence="15">The sequence shown here is derived from an EMBL/GenBank/DDBJ whole genome shotgun (WGS) entry which is preliminary data.</text>
</comment>
<sequence length="530" mass="55493">MGLLRRPLRELGSVRAAVAARSAEQAGPPATEAPPEQDLPDLDAGLDAEPQALGAAVASAGEDDGAAAGGQPAVPAHIFRAYDIRGLVGADLDAQVLRLLGRAVGSEAAVQGQPLCVVARDQRPSGAGFAEALMDGLAESGCDVLDLGIAPTPLAYFAAHDRGTASAAVVTASHNPSEYNGLKVVLGGRPANQDQLQGLRQRILRGDFGHGEGRRTQLEPGADYIRAVCADISLARPMSLVVDCGFATASGLAPALFRALECEVTELDCDMDTEQAARRSLDPSQPKNLYALGDAVIGAGADLGLAFDADGDRLGVVDSVGKFIAADRLLMLLAADILARAPGSDIVYDVKCSHHLGAAVLHHGGRPVMCKSGHSFIKAKVRELGAPLGGELSGHIVFAERWNGFDDAFYAAARLLEVLALDPRPSTDIFADFAVGIGTPELFVPLAAGEETTIMQAVLGMADRLDGVDVNTIDGLRAEFDQGWGLVRASNTQPGLVFRFEADDQTALDKIQDLFRRMMELAAPSLELPF</sequence>
<dbReference type="PANTHER" id="PTHR43771">
    <property type="entry name" value="PHOSPHOMANNOMUTASE"/>
    <property type="match status" value="1"/>
</dbReference>
<dbReference type="Pfam" id="PF02879">
    <property type="entry name" value="PGM_PMM_II"/>
    <property type="match status" value="1"/>
</dbReference>
<dbReference type="InterPro" id="IPR005841">
    <property type="entry name" value="Alpha-D-phosphohexomutase_SF"/>
</dbReference>
<evidence type="ECO:0000256" key="9">
    <source>
        <dbReference type="ARBA" id="ARBA00023235"/>
    </source>
</evidence>
<reference evidence="15 16" key="1">
    <citation type="journal article" date="2020" name="Microorganisms">
        <title>Osmotic Adaptation and Compatible Solute Biosynthesis of Phototrophic Bacteria as Revealed from Genome Analyses.</title>
        <authorList>
            <person name="Imhoff J.F."/>
            <person name="Rahn T."/>
            <person name="Kunzel S."/>
            <person name="Keller A."/>
            <person name="Neulinger S.C."/>
        </authorList>
    </citation>
    <scope>NUCLEOTIDE SEQUENCE [LARGE SCALE GENOMIC DNA]</scope>
    <source>
        <strain evidence="15 16">DSM 6210</strain>
    </source>
</reference>
<dbReference type="SUPFAM" id="SSF55957">
    <property type="entry name" value="Phosphoglucomutase, C-terminal domain"/>
    <property type="match status" value="1"/>
</dbReference>
<dbReference type="Pfam" id="PF00408">
    <property type="entry name" value="PGM_PMM_IV"/>
    <property type="match status" value="1"/>
</dbReference>
<dbReference type="SUPFAM" id="SSF53738">
    <property type="entry name" value="Phosphoglucomutase, first 3 domains"/>
    <property type="match status" value="3"/>
</dbReference>
<dbReference type="InterPro" id="IPR005844">
    <property type="entry name" value="A-D-PHexomutase_a/b/a-I"/>
</dbReference>
<organism evidence="15 16">
    <name type="scientific">Thiohalocapsa halophila</name>
    <dbReference type="NCBI Taxonomy" id="69359"/>
    <lineage>
        <taxon>Bacteria</taxon>
        <taxon>Pseudomonadati</taxon>
        <taxon>Pseudomonadota</taxon>
        <taxon>Gammaproteobacteria</taxon>
        <taxon>Chromatiales</taxon>
        <taxon>Chromatiaceae</taxon>
        <taxon>Thiohalocapsa</taxon>
    </lineage>
</organism>
<dbReference type="InterPro" id="IPR005846">
    <property type="entry name" value="A-D-PHexomutase_a/b/a-III"/>
</dbReference>
<dbReference type="CDD" id="cd03089">
    <property type="entry name" value="PMM_PGM"/>
    <property type="match status" value="1"/>
</dbReference>
<dbReference type="EMBL" id="NRRV01000076">
    <property type="protein sequence ID" value="MBK1633280.1"/>
    <property type="molecule type" value="Genomic_DNA"/>
</dbReference>
<dbReference type="InterPro" id="IPR005843">
    <property type="entry name" value="A-D-PHexomutase_C"/>
</dbReference>
<feature type="domain" description="Alpha-D-phosphohexomutase alpha/beta/alpha" evidence="12">
    <location>
        <begin position="78"/>
        <end position="208"/>
    </location>
</feature>
<evidence type="ECO:0000259" key="13">
    <source>
        <dbReference type="Pfam" id="PF02879"/>
    </source>
</evidence>
<dbReference type="InterPro" id="IPR016055">
    <property type="entry name" value="A-D-PHexomutase_a/b/a-I/II/III"/>
</dbReference>
<dbReference type="Proteomes" id="UP000748752">
    <property type="component" value="Unassembled WGS sequence"/>
</dbReference>
<protein>
    <recommendedName>
        <fullName evidence="5">phosphomannomutase</fullName>
        <ecNumber evidence="5">5.4.2.8</ecNumber>
    </recommendedName>
</protein>
<evidence type="ECO:0000256" key="8">
    <source>
        <dbReference type="ARBA" id="ARBA00022842"/>
    </source>
</evidence>
<evidence type="ECO:0000259" key="12">
    <source>
        <dbReference type="Pfam" id="PF02878"/>
    </source>
</evidence>
<keyword evidence="16" id="KW-1185">Reference proteome</keyword>
<evidence type="ECO:0000256" key="3">
    <source>
        <dbReference type="ARBA" id="ARBA00004699"/>
    </source>
</evidence>
<evidence type="ECO:0000256" key="10">
    <source>
        <dbReference type="SAM" id="MobiDB-lite"/>
    </source>
</evidence>
<dbReference type="Pfam" id="PF02878">
    <property type="entry name" value="PGM_PMM_I"/>
    <property type="match status" value="1"/>
</dbReference>
<name>A0ABS1CN09_9GAMM</name>
<evidence type="ECO:0000313" key="16">
    <source>
        <dbReference type="Proteomes" id="UP000748752"/>
    </source>
</evidence>
<proteinExistence type="inferred from homology"/>
<feature type="domain" description="Alpha-D-phosphohexomutase C-terminal" evidence="11">
    <location>
        <begin position="464"/>
        <end position="516"/>
    </location>
</feature>
<keyword evidence="8" id="KW-0460">Magnesium</keyword>
<dbReference type="EC" id="5.4.2.8" evidence="5"/>
<keyword evidence="6" id="KW-0597">Phosphoprotein</keyword>
<feature type="domain" description="Alpha-D-phosphohexomutase alpha/beta/alpha" evidence="13">
    <location>
        <begin position="223"/>
        <end position="320"/>
    </location>
</feature>
<keyword evidence="9" id="KW-0413">Isomerase</keyword>
<evidence type="ECO:0000259" key="11">
    <source>
        <dbReference type="Pfam" id="PF00408"/>
    </source>
</evidence>
<dbReference type="PANTHER" id="PTHR43771:SF2">
    <property type="entry name" value="PHOSPHOMANNOMUTASE_PHOSPHOGLUCOMUTASE"/>
    <property type="match status" value="1"/>
</dbReference>
<comment type="similarity">
    <text evidence="4">Belongs to the phosphohexose mutase family.</text>
</comment>
<comment type="cofactor">
    <cofactor evidence="2">
        <name>Mg(2+)</name>
        <dbReference type="ChEBI" id="CHEBI:18420"/>
    </cofactor>
</comment>
<evidence type="ECO:0000256" key="1">
    <source>
        <dbReference type="ARBA" id="ARBA00000586"/>
    </source>
</evidence>
<evidence type="ECO:0000256" key="5">
    <source>
        <dbReference type="ARBA" id="ARBA00012730"/>
    </source>
</evidence>
<dbReference type="Pfam" id="PF02880">
    <property type="entry name" value="PGM_PMM_III"/>
    <property type="match status" value="1"/>
</dbReference>
<evidence type="ECO:0000256" key="4">
    <source>
        <dbReference type="ARBA" id="ARBA00010231"/>
    </source>
</evidence>
<evidence type="ECO:0000256" key="6">
    <source>
        <dbReference type="ARBA" id="ARBA00022553"/>
    </source>
</evidence>